<dbReference type="CDD" id="cd06262">
    <property type="entry name" value="metallo-hydrolase-like_MBL-fold"/>
    <property type="match status" value="1"/>
</dbReference>
<evidence type="ECO:0000313" key="7">
    <source>
        <dbReference type="Proteomes" id="UP000595224"/>
    </source>
</evidence>
<dbReference type="GO" id="GO:0046872">
    <property type="term" value="F:metal ion binding"/>
    <property type="evidence" value="ECO:0007669"/>
    <property type="project" value="UniProtKB-KW"/>
</dbReference>
<protein>
    <submittedName>
        <fullName evidence="6">MBL fold metallo-hydrolase</fullName>
    </submittedName>
</protein>
<dbReference type="Pfam" id="PF00753">
    <property type="entry name" value="Lactamase_B"/>
    <property type="match status" value="1"/>
</dbReference>
<keyword evidence="2" id="KW-0479">Metal-binding</keyword>
<dbReference type="Proteomes" id="UP000595224">
    <property type="component" value="Chromosome"/>
</dbReference>
<reference evidence="6 7" key="1">
    <citation type="submission" date="2020-11" db="EMBL/GenBank/DDBJ databases">
        <title>Treponema Peruensis nv. sp., first commensal Treponema isolated from human feces.</title>
        <authorList>
            <person name="Belkhou C."/>
            <person name="Raes J."/>
        </authorList>
    </citation>
    <scope>NUCLEOTIDE SEQUENCE [LARGE SCALE GENOMIC DNA]</scope>
    <source>
        <strain evidence="6 7">RCC2812</strain>
    </source>
</reference>
<keyword evidence="3 6" id="KW-0378">Hydrolase</keyword>
<dbReference type="KEGG" id="tper:IWA51_10200"/>
<organism evidence="6 7">
    <name type="scientific">Treponema peruense</name>
    <dbReference type="NCBI Taxonomy" id="2787628"/>
    <lineage>
        <taxon>Bacteria</taxon>
        <taxon>Pseudomonadati</taxon>
        <taxon>Spirochaetota</taxon>
        <taxon>Spirochaetia</taxon>
        <taxon>Spirochaetales</taxon>
        <taxon>Treponemataceae</taxon>
        <taxon>Treponema</taxon>
    </lineage>
</organism>
<dbReference type="GO" id="GO:0016787">
    <property type="term" value="F:hydrolase activity"/>
    <property type="evidence" value="ECO:0007669"/>
    <property type="project" value="UniProtKB-KW"/>
</dbReference>
<dbReference type="InterPro" id="IPR036866">
    <property type="entry name" value="RibonucZ/Hydroxyglut_hydro"/>
</dbReference>
<proteinExistence type="predicted"/>
<dbReference type="InterPro" id="IPR051453">
    <property type="entry name" value="MBL_Glyoxalase_II"/>
</dbReference>
<dbReference type="InterPro" id="IPR001279">
    <property type="entry name" value="Metallo-B-lactamas"/>
</dbReference>
<evidence type="ECO:0000259" key="5">
    <source>
        <dbReference type="SMART" id="SM00849"/>
    </source>
</evidence>
<evidence type="ECO:0000256" key="2">
    <source>
        <dbReference type="ARBA" id="ARBA00022723"/>
    </source>
</evidence>
<keyword evidence="7" id="KW-1185">Reference proteome</keyword>
<accession>A0A7T3V4T1</accession>
<evidence type="ECO:0000313" key="6">
    <source>
        <dbReference type="EMBL" id="QQA00626.1"/>
    </source>
</evidence>
<dbReference type="AlphaFoldDB" id="A0A7T3V4T1"/>
<dbReference type="PANTHER" id="PTHR46233">
    <property type="entry name" value="HYDROXYACYLGLUTATHIONE HYDROLASE GLOC"/>
    <property type="match status" value="1"/>
</dbReference>
<dbReference type="EMBL" id="CP064936">
    <property type="protein sequence ID" value="QQA00626.1"/>
    <property type="molecule type" value="Genomic_DNA"/>
</dbReference>
<name>A0A7T3V4T1_9SPIR</name>
<dbReference type="SUPFAM" id="SSF56281">
    <property type="entry name" value="Metallo-hydrolase/oxidoreductase"/>
    <property type="match status" value="1"/>
</dbReference>
<dbReference type="Gene3D" id="3.60.15.10">
    <property type="entry name" value="Ribonuclease Z/Hydroxyacylglutathione hydrolase-like"/>
    <property type="match status" value="1"/>
</dbReference>
<evidence type="ECO:0000256" key="3">
    <source>
        <dbReference type="ARBA" id="ARBA00022801"/>
    </source>
</evidence>
<dbReference type="RefSeq" id="WP_198442339.1">
    <property type="nucleotide sequence ID" value="NZ_CBCSHE010000014.1"/>
</dbReference>
<dbReference type="PANTHER" id="PTHR46233:SF3">
    <property type="entry name" value="HYDROXYACYLGLUTATHIONE HYDROLASE GLOC"/>
    <property type="match status" value="1"/>
</dbReference>
<evidence type="ECO:0000256" key="1">
    <source>
        <dbReference type="ARBA" id="ARBA00001947"/>
    </source>
</evidence>
<keyword evidence="4" id="KW-0862">Zinc</keyword>
<evidence type="ECO:0000256" key="4">
    <source>
        <dbReference type="ARBA" id="ARBA00022833"/>
    </source>
</evidence>
<dbReference type="SMART" id="SM00849">
    <property type="entry name" value="Lactamase_B"/>
    <property type="match status" value="1"/>
</dbReference>
<sequence length="221" mass="24062">MIKLIHTGPFGVNTLIVSIGGSDVFIVDPASCDFSGDRTAVTAYLAASGLVPKAVVLTHGHFDHVAGISFLKECYPGLPVLIHRDDASLIGKNSGVLQSRGLSYMGFEEFVPFVSNLPEPTAFLEDNALLSDYFSCSESGDWRIIHTPGHTKGSCCLFNSKENILISGDCVFYRSFGRTDLPGGSDFEMRQSLLRLRNEIPANALVYPGHDRTGFCFSENF</sequence>
<feature type="domain" description="Metallo-beta-lactamase" evidence="5">
    <location>
        <begin position="11"/>
        <end position="210"/>
    </location>
</feature>
<gene>
    <name evidence="6" type="ORF">IWA51_10200</name>
</gene>
<comment type="cofactor">
    <cofactor evidence="1">
        <name>Zn(2+)</name>
        <dbReference type="ChEBI" id="CHEBI:29105"/>
    </cofactor>
</comment>